<name>A0A0F9SEL7_9ZZZZ</name>
<protein>
    <submittedName>
        <fullName evidence="2">Uncharacterized protein</fullName>
    </submittedName>
</protein>
<dbReference type="EMBL" id="LAZR01002037">
    <property type="protein sequence ID" value="KKN35441.1"/>
    <property type="molecule type" value="Genomic_DNA"/>
</dbReference>
<gene>
    <name evidence="2" type="ORF">LCGC14_0783440</name>
</gene>
<organism evidence="2">
    <name type="scientific">marine sediment metagenome</name>
    <dbReference type="NCBI Taxonomy" id="412755"/>
    <lineage>
        <taxon>unclassified sequences</taxon>
        <taxon>metagenomes</taxon>
        <taxon>ecological metagenomes</taxon>
    </lineage>
</organism>
<keyword evidence="1" id="KW-0472">Membrane</keyword>
<keyword evidence="1" id="KW-1133">Transmembrane helix</keyword>
<accession>A0A0F9SEL7</accession>
<evidence type="ECO:0000256" key="1">
    <source>
        <dbReference type="SAM" id="Phobius"/>
    </source>
</evidence>
<feature type="transmembrane region" description="Helical" evidence="1">
    <location>
        <begin position="7"/>
        <end position="28"/>
    </location>
</feature>
<sequence length="81" mass="9081">MKQQNGVWIRFTSLIVTVIVVLIVIGGWKGTIETKVQANTNRATQVKAEGCIKSRDNEKVIIGMAKDITAIRKLLENESRR</sequence>
<dbReference type="AlphaFoldDB" id="A0A0F9SEL7"/>
<comment type="caution">
    <text evidence="2">The sequence shown here is derived from an EMBL/GenBank/DDBJ whole genome shotgun (WGS) entry which is preliminary data.</text>
</comment>
<reference evidence="2" key="1">
    <citation type="journal article" date="2015" name="Nature">
        <title>Complex archaea that bridge the gap between prokaryotes and eukaryotes.</title>
        <authorList>
            <person name="Spang A."/>
            <person name="Saw J.H."/>
            <person name="Jorgensen S.L."/>
            <person name="Zaremba-Niedzwiedzka K."/>
            <person name="Martijn J."/>
            <person name="Lind A.E."/>
            <person name="van Eijk R."/>
            <person name="Schleper C."/>
            <person name="Guy L."/>
            <person name="Ettema T.J."/>
        </authorList>
    </citation>
    <scope>NUCLEOTIDE SEQUENCE</scope>
</reference>
<keyword evidence="1" id="KW-0812">Transmembrane</keyword>
<proteinExistence type="predicted"/>
<evidence type="ECO:0000313" key="2">
    <source>
        <dbReference type="EMBL" id="KKN35441.1"/>
    </source>
</evidence>